<evidence type="ECO:0000259" key="9">
    <source>
        <dbReference type="Pfam" id="PF14905"/>
    </source>
</evidence>
<evidence type="ECO:0000256" key="2">
    <source>
        <dbReference type="ARBA" id="ARBA00022448"/>
    </source>
</evidence>
<dbReference type="Proteomes" id="UP000248198">
    <property type="component" value="Unassembled WGS sequence"/>
</dbReference>
<evidence type="ECO:0000256" key="8">
    <source>
        <dbReference type="SAM" id="SignalP"/>
    </source>
</evidence>
<evidence type="ECO:0000313" key="10">
    <source>
        <dbReference type="EMBL" id="PYF75733.1"/>
    </source>
</evidence>
<dbReference type="Gene3D" id="2.170.130.10">
    <property type="entry name" value="TonB-dependent receptor, plug domain"/>
    <property type="match status" value="1"/>
</dbReference>
<feature type="domain" description="Outer membrane protein beta-barrel" evidence="9">
    <location>
        <begin position="385"/>
        <end position="781"/>
    </location>
</feature>
<dbReference type="PANTHER" id="PTHR40980:SF4">
    <property type="entry name" value="TONB-DEPENDENT RECEPTOR-LIKE BETA-BARREL DOMAIN-CONTAINING PROTEIN"/>
    <property type="match status" value="1"/>
</dbReference>
<dbReference type="SUPFAM" id="SSF56935">
    <property type="entry name" value="Porins"/>
    <property type="match status" value="1"/>
</dbReference>
<dbReference type="InterPro" id="IPR037066">
    <property type="entry name" value="Plug_dom_sf"/>
</dbReference>
<dbReference type="InterPro" id="IPR039426">
    <property type="entry name" value="TonB-dep_rcpt-like"/>
</dbReference>
<keyword evidence="2 7" id="KW-0813">Transport</keyword>
<dbReference type="PROSITE" id="PS52016">
    <property type="entry name" value="TONB_DEPENDENT_REC_3"/>
    <property type="match status" value="1"/>
</dbReference>
<protein>
    <submittedName>
        <fullName evidence="10">Outer membrane receptor protein involved in Fe transport</fullName>
    </submittedName>
</protein>
<gene>
    <name evidence="10" type="ORF">B0O44_102287</name>
</gene>
<dbReference type="InterPro" id="IPR041700">
    <property type="entry name" value="OMP_b-brl_3"/>
</dbReference>
<comment type="similarity">
    <text evidence="7">Belongs to the TonB-dependent receptor family.</text>
</comment>
<keyword evidence="10" id="KW-0675">Receptor</keyword>
<accession>A0A318UI24</accession>
<name>A0A318UI24_9SPHI</name>
<dbReference type="OrthoDB" id="606851at2"/>
<feature type="chain" id="PRO_5016415421" evidence="8">
    <location>
        <begin position="21"/>
        <end position="807"/>
    </location>
</feature>
<evidence type="ECO:0000313" key="11">
    <source>
        <dbReference type="Proteomes" id="UP000248198"/>
    </source>
</evidence>
<keyword evidence="11" id="KW-1185">Reference proteome</keyword>
<evidence type="ECO:0000256" key="7">
    <source>
        <dbReference type="PROSITE-ProRule" id="PRU01360"/>
    </source>
</evidence>
<keyword evidence="5 7" id="KW-0472">Membrane</keyword>
<keyword evidence="3 7" id="KW-1134">Transmembrane beta strand</keyword>
<dbReference type="Gene3D" id="2.60.40.1120">
    <property type="entry name" value="Carboxypeptidase-like, regulatory domain"/>
    <property type="match status" value="1"/>
</dbReference>
<dbReference type="Pfam" id="PF14905">
    <property type="entry name" value="OMP_b-brl_3"/>
    <property type="match status" value="1"/>
</dbReference>
<dbReference type="PANTHER" id="PTHR40980">
    <property type="entry name" value="PLUG DOMAIN-CONTAINING PROTEIN"/>
    <property type="match status" value="1"/>
</dbReference>
<comment type="subcellular location">
    <subcellularLocation>
        <location evidence="1 7">Cell outer membrane</location>
        <topology evidence="1 7">Multi-pass membrane protein</topology>
    </subcellularLocation>
</comment>
<organism evidence="10 11">
    <name type="scientific">Pedobacter nutrimenti</name>
    <dbReference type="NCBI Taxonomy" id="1241337"/>
    <lineage>
        <taxon>Bacteria</taxon>
        <taxon>Pseudomonadati</taxon>
        <taxon>Bacteroidota</taxon>
        <taxon>Sphingobacteriia</taxon>
        <taxon>Sphingobacteriales</taxon>
        <taxon>Sphingobacteriaceae</taxon>
        <taxon>Pedobacter</taxon>
    </lineage>
</organism>
<dbReference type="RefSeq" id="WP_110828183.1">
    <property type="nucleotide sequence ID" value="NZ_QKLU01000002.1"/>
</dbReference>
<dbReference type="SUPFAM" id="SSF49478">
    <property type="entry name" value="Cna protein B-type domain"/>
    <property type="match status" value="1"/>
</dbReference>
<evidence type="ECO:0000256" key="1">
    <source>
        <dbReference type="ARBA" id="ARBA00004571"/>
    </source>
</evidence>
<dbReference type="InterPro" id="IPR036942">
    <property type="entry name" value="Beta-barrel_TonB_sf"/>
</dbReference>
<dbReference type="AlphaFoldDB" id="A0A318UI24"/>
<evidence type="ECO:0000256" key="5">
    <source>
        <dbReference type="ARBA" id="ARBA00023136"/>
    </source>
</evidence>
<keyword evidence="8" id="KW-0732">Signal</keyword>
<evidence type="ECO:0000256" key="3">
    <source>
        <dbReference type="ARBA" id="ARBA00022452"/>
    </source>
</evidence>
<dbReference type="Gene3D" id="2.40.170.20">
    <property type="entry name" value="TonB-dependent receptor, beta-barrel domain"/>
    <property type="match status" value="1"/>
</dbReference>
<reference evidence="10 11" key="1">
    <citation type="submission" date="2018-06" db="EMBL/GenBank/DDBJ databases">
        <title>Genomic Encyclopedia of Archaeal and Bacterial Type Strains, Phase II (KMG-II): from individual species to whole genera.</title>
        <authorList>
            <person name="Goeker M."/>
        </authorList>
    </citation>
    <scope>NUCLEOTIDE SEQUENCE [LARGE SCALE GENOMIC DNA]</scope>
    <source>
        <strain evidence="10 11">DSM 27372</strain>
    </source>
</reference>
<sequence>MKTLYTTLILFFFFCGAIKAQEQNIAGNISGTIKDQQQKSMDYVTVALFRQADSALVKTALTNEQGKFQFSQLKAGNYYLKANMMGYDMLRTKALTIDENHQQISLNNLQLVSQSKSLQEVSIVKAKPLLERKLDKTVMNVESSSIMTGSTALEVLQKAPGVSVDQNDKISMQGKQGVLIQIDGKQTYMSMTDVTNMLRSMPSSQIETIELITNPSAKYDASGNSGIINIKTKKQKNGGTNGSLNLGAGQGRYFRGNAGLNLNHRTEHFNVYGNYNYSSSKRFQETTINRISSSQGTDTYFAQTGNSINNNKNNNFKAGIDYFIDKKNTIGLLFTGYVNNGIQTFENKTNIGSSFVKPDSSLFSDNSFKNHYQNLAYNLNYKSILDTSGQEITVDLDYSKYKGDQDANYINRHLLPNGMELRPTTFMKNQSPSNIDVKAFKTDYTLPLSKTLKLEAGLKSSWVKTDNNFIYQDEFNGKGSNRFVYKEDVYAGYVNLGKTFKHTSVQVGLRAEQTRSEGNSVDKNKISKRTYLDFFPTIFINQTLSEKHSIGISYGRRIDRPEYDALNPFIFYLDQYTYNQGNEFLRPQYTDNYEMNYTFLQKYSLSLNYSYVKDAIIQAILPDNSKKSLYQTNINVKKNTSFSANLNIPVEIAKWWQTNNNLNVFHLNFQQPDLNGQDLNTGKTSFQFKSQHSFIIRKDLSAEMSASYESPLDYGTLSLKSRYGLDIGFSKSFMNKKVNLKMALSDVFNTQITKLSSAYPGLIYNLDQKNETRAARVTLTYRFGKNEIKPARRRSTGVEAEAGRMKN</sequence>
<keyword evidence="6 7" id="KW-0998">Cell outer membrane</keyword>
<feature type="signal peptide" evidence="8">
    <location>
        <begin position="1"/>
        <end position="20"/>
    </location>
</feature>
<dbReference type="GO" id="GO:0009279">
    <property type="term" value="C:cell outer membrane"/>
    <property type="evidence" value="ECO:0007669"/>
    <property type="project" value="UniProtKB-SubCell"/>
</dbReference>
<proteinExistence type="inferred from homology"/>
<dbReference type="EMBL" id="QKLU01000002">
    <property type="protein sequence ID" value="PYF75733.1"/>
    <property type="molecule type" value="Genomic_DNA"/>
</dbReference>
<keyword evidence="4 7" id="KW-0812">Transmembrane</keyword>
<dbReference type="Pfam" id="PF13620">
    <property type="entry name" value="CarboxypepD_reg"/>
    <property type="match status" value="1"/>
</dbReference>
<evidence type="ECO:0000256" key="4">
    <source>
        <dbReference type="ARBA" id="ARBA00022692"/>
    </source>
</evidence>
<comment type="caution">
    <text evidence="10">The sequence shown here is derived from an EMBL/GenBank/DDBJ whole genome shotgun (WGS) entry which is preliminary data.</text>
</comment>
<evidence type="ECO:0000256" key="6">
    <source>
        <dbReference type="ARBA" id="ARBA00023237"/>
    </source>
</evidence>